<name>A0AAV0YY57_VICFA</name>
<dbReference type="EMBL" id="OX451736">
    <property type="protein sequence ID" value="CAI8589464.1"/>
    <property type="molecule type" value="Genomic_DNA"/>
</dbReference>
<evidence type="ECO:0000256" key="1">
    <source>
        <dbReference type="SAM" id="Phobius"/>
    </source>
</evidence>
<evidence type="ECO:0000313" key="3">
    <source>
        <dbReference type="Proteomes" id="UP001157006"/>
    </source>
</evidence>
<keyword evidence="1" id="KW-1133">Transmembrane helix</keyword>
<keyword evidence="1" id="KW-0812">Transmembrane</keyword>
<organism evidence="2 3">
    <name type="scientific">Vicia faba</name>
    <name type="common">Broad bean</name>
    <name type="synonym">Faba vulgaris</name>
    <dbReference type="NCBI Taxonomy" id="3906"/>
    <lineage>
        <taxon>Eukaryota</taxon>
        <taxon>Viridiplantae</taxon>
        <taxon>Streptophyta</taxon>
        <taxon>Embryophyta</taxon>
        <taxon>Tracheophyta</taxon>
        <taxon>Spermatophyta</taxon>
        <taxon>Magnoliopsida</taxon>
        <taxon>eudicotyledons</taxon>
        <taxon>Gunneridae</taxon>
        <taxon>Pentapetalae</taxon>
        <taxon>rosids</taxon>
        <taxon>fabids</taxon>
        <taxon>Fabales</taxon>
        <taxon>Fabaceae</taxon>
        <taxon>Papilionoideae</taxon>
        <taxon>50 kb inversion clade</taxon>
        <taxon>NPAAA clade</taxon>
        <taxon>Hologalegina</taxon>
        <taxon>IRL clade</taxon>
        <taxon>Fabeae</taxon>
        <taxon>Vicia</taxon>
    </lineage>
</organism>
<proteinExistence type="predicted"/>
<keyword evidence="1" id="KW-0472">Membrane</keyword>
<gene>
    <name evidence="2" type="ORF">VFH_I394120</name>
</gene>
<evidence type="ECO:0000313" key="2">
    <source>
        <dbReference type="EMBL" id="CAI8589464.1"/>
    </source>
</evidence>
<protein>
    <submittedName>
        <fullName evidence="2">Uncharacterized protein</fullName>
    </submittedName>
</protein>
<keyword evidence="3" id="KW-1185">Reference proteome</keyword>
<accession>A0AAV0YY57</accession>
<sequence>MSMVSSRGSHDVQKLTTLEDINTNLQQILYPSKIELQPKFTTKIEPLPLSIGFIVQYAVKPLLLVLWLIGEFIHSKFFRTIGPYNCHSFRARFVARKEKQ</sequence>
<feature type="transmembrane region" description="Helical" evidence="1">
    <location>
        <begin position="47"/>
        <end position="69"/>
    </location>
</feature>
<dbReference type="Proteomes" id="UP001157006">
    <property type="component" value="Chromosome 1L"/>
</dbReference>
<reference evidence="2 3" key="1">
    <citation type="submission" date="2023-01" db="EMBL/GenBank/DDBJ databases">
        <authorList>
            <person name="Kreplak J."/>
        </authorList>
    </citation>
    <scope>NUCLEOTIDE SEQUENCE [LARGE SCALE GENOMIC DNA]</scope>
</reference>
<dbReference type="AlphaFoldDB" id="A0AAV0YY57"/>